<evidence type="ECO:0000256" key="1">
    <source>
        <dbReference type="SAM" id="MobiDB-lite"/>
    </source>
</evidence>
<evidence type="ECO:0000313" key="3">
    <source>
        <dbReference type="Proteomes" id="UP000054097"/>
    </source>
</evidence>
<feature type="region of interest" description="Disordered" evidence="1">
    <location>
        <begin position="1"/>
        <end position="36"/>
    </location>
</feature>
<evidence type="ECO:0000313" key="2">
    <source>
        <dbReference type="EMBL" id="KIM25717.1"/>
    </source>
</evidence>
<reference evidence="2 3" key="1">
    <citation type="submission" date="2014-04" db="EMBL/GenBank/DDBJ databases">
        <authorList>
            <consortium name="DOE Joint Genome Institute"/>
            <person name="Kuo A."/>
            <person name="Zuccaro A."/>
            <person name="Kohler A."/>
            <person name="Nagy L.G."/>
            <person name="Floudas D."/>
            <person name="Copeland A."/>
            <person name="Barry K.W."/>
            <person name="Cichocki N."/>
            <person name="Veneault-Fourrey C."/>
            <person name="LaButti K."/>
            <person name="Lindquist E.A."/>
            <person name="Lipzen A."/>
            <person name="Lundell T."/>
            <person name="Morin E."/>
            <person name="Murat C."/>
            <person name="Sun H."/>
            <person name="Tunlid A."/>
            <person name="Henrissat B."/>
            <person name="Grigoriev I.V."/>
            <person name="Hibbett D.S."/>
            <person name="Martin F."/>
            <person name="Nordberg H.P."/>
            <person name="Cantor M.N."/>
            <person name="Hua S.X."/>
        </authorList>
    </citation>
    <scope>NUCLEOTIDE SEQUENCE [LARGE SCALE GENOMIC DNA]</scope>
    <source>
        <strain evidence="2 3">MAFF 305830</strain>
    </source>
</reference>
<sequence>MRSSNRFRSTRSNYSFGEGGRYLEVGPSNQHRRDDPISHLWQSGTEQICFESLRCLGQICSGHDVNSRPRFAMTSN</sequence>
<protein>
    <submittedName>
        <fullName evidence="2">Uncharacterized protein</fullName>
    </submittedName>
</protein>
<organism evidence="2 3">
    <name type="scientific">Serendipita vermifera MAFF 305830</name>
    <dbReference type="NCBI Taxonomy" id="933852"/>
    <lineage>
        <taxon>Eukaryota</taxon>
        <taxon>Fungi</taxon>
        <taxon>Dikarya</taxon>
        <taxon>Basidiomycota</taxon>
        <taxon>Agaricomycotina</taxon>
        <taxon>Agaricomycetes</taxon>
        <taxon>Sebacinales</taxon>
        <taxon>Serendipitaceae</taxon>
        <taxon>Serendipita</taxon>
    </lineage>
</organism>
<reference evidence="3" key="2">
    <citation type="submission" date="2015-01" db="EMBL/GenBank/DDBJ databases">
        <title>Evolutionary Origins and Diversification of the Mycorrhizal Mutualists.</title>
        <authorList>
            <consortium name="DOE Joint Genome Institute"/>
            <consortium name="Mycorrhizal Genomics Consortium"/>
            <person name="Kohler A."/>
            <person name="Kuo A."/>
            <person name="Nagy L.G."/>
            <person name="Floudas D."/>
            <person name="Copeland A."/>
            <person name="Barry K.W."/>
            <person name="Cichocki N."/>
            <person name="Veneault-Fourrey C."/>
            <person name="LaButti K."/>
            <person name="Lindquist E.A."/>
            <person name="Lipzen A."/>
            <person name="Lundell T."/>
            <person name="Morin E."/>
            <person name="Murat C."/>
            <person name="Riley R."/>
            <person name="Ohm R."/>
            <person name="Sun H."/>
            <person name="Tunlid A."/>
            <person name="Henrissat B."/>
            <person name="Grigoriev I.V."/>
            <person name="Hibbett D.S."/>
            <person name="Martin F."/>
        </authorList>
    </citation>
    <scope>NUCLEOTIDE SEQUENCE [LARGE SCALE GENOMIC DNA]</scope>
    <source>
        <strain evidence="3">MAFF 305830</strain>
    </source>
</reference>
<proteinExistence type="predicted"/>
<dbReference type="AlphaFoldDB" id="A0A0C2X929"/>
<keyword evidence="3" id="KW-1185">Reference proteome</keyword>
<dbReference type="EMBL" id="KN824312">
    <property type="protein sequence ID" value="KIM25717.1"/>
    <property type="molecule type" value="Genomic_DNA"/>
</dbReference>
<feature type="compositionally biased region" description="Low complexity" evidence="1">
    <location>
        <begin position="1"/>
        <end position="16"/>
    </location>
</feature>
<accession>A0A0C2X929</accession>
<name>A0A0C2X929_SERVB</name>
<dbReference type="HOGENOM" id="CLU_2656017_0_0_1"/>
<dbReference type="Proteomes" id="UP000054097">
    <property type="component" value="Unassembled WGS sequence"/>
</dbReference>
<gene>
    <name evidence="2" type="ORF">M408DRAFT_206750</name>
</gene>